<dbReference type="EMBL" id="UZAF01019508">
    <property type="protein sequence ID" value="VDO60868.1"/>
    <property type="molecule type" value="Genomic_DNA"/>
</dbReference>
<dbReference type="OrthoDB" id="64767at2759"/>
<evidence type="ECO:0000313" key="4">
    <source>
        <dbReference type="WBParaSite" id="HPLM_0001663201-mRNA-1"/>
    </source>
</evidence>
<dbReference type="InterPro" id="IPR040801">
    <property type="entry name" value="Ski2_N"/>
</dbReference>
<feature type="domain" description="Ski2 N-terminal" evidence="1">
    <location>
        <begin position="70"/>
        <end position="168"/>
    </location>
</feature>
<dbReference type="STRING" id="6290.A0A0N4WXS3"/>
<evidence type="ECO:0000313" key="3">
    <source>
        <dbReference type="Proteomes" id="UP000268014"/>
    </source>
</evidence>
<name>A0A0N4WXS3_HAEPC</name>
<evidence type="ECO:0000313" key="2">
    <source>
        <dbReference type="EMBL" id="VDO60868.1"/>
    </source>
</evidence>
<reference evidence="2 3" key="2">
    <citation type="submission" date="2018-11" db="EMBL/GenBank/DDBJ databases">
        <authorList>
            <consortium name="Pathogen Informatics"/>
        </authorList>
    </citation>
    <scope>NUCLEOTIDE SEQUENCE [LARGE SCALE GENOMIC DNA]</scope>
    <source>
        <strain evidence="2 3">MHpl1</strain>
    </source>
</reference>
<keyword evidence="3" id="KW-1185">Reference proteome</keyword>
<organism evidence="4">
    <name type="scientific">Haemonchus placei</name>
    <name type="common">Barber's pole worm</name>
    <dbReference type="NCBI Taxonomy" id="6290"/>
    <lineage>
        <taxon>Eukaryota</taxon>
        <taxon>Metazoa</taxon>
        <taxon>Ecdysozoa</taxon>
        <taxon>Nematoda</taxon>
        <taxon>Chromadorea</taxon>
        <taxon>Rhabditida</taxon>
        <taxon>Rhabditina</taxon>
        <taxon>Rhabditomorpha</taxon>
        <taxon>Strongyloidea</taxon>
        <taxon>Trichostrongylidae</taxon>
        <taxon>Haemonchus</taxon>
    </lineage>
</organism>
<accession>A0A0N4WXS3</accession>
<reference evidence="4" key="1">
    <citation type="submission" date="2017-02" db="UniProtKB">
        <authorList>
            <consortium name="WormBaseParasite"/>
        </authorList>
    </citation>
    <scope>IDENTIFICATION</scope>
</reference>
<evidence type="ECO:0000259" key="1">
    <source>
        <dbReference type="Pfam" id="PF17911"/>
    </source>
</evidence>
<dbReference type="AlphaFoldDB" id="A0A0N4WXS3"/>
<sequence length="219" mass="23691">MSVDELRDAADYVLRSVCIETLTLSPGEYSTLDTYNLDPTKVSVDPLSLLDGIIRPTEPATLLCPLIDSEGKFSDVVEYIRDADEFGTSTVSMSLNRSPASDTTSIKGSSSNVPFYPGGFDSAFGNVMAFTGSEETTECDENAFFRREDLLVCAPGMKRGLDLVLPTKSQENKEPTPISDGLAKQGEINFDSADLFDLMDFVGGGSARTSDTRLDVTSY</sequence>
<dbReference type="Pfam" id="PF17911">
    <property type="entry name" value="Ski2_N"/>
    <property type="match status" value="1"/>
</dbReference>
<proteinExistence type="predicted"/>
<dbReference type="WBParaSite" id="HPLM_0001663201-mRNA-1">
    <property type="protein sequence ID" value="HPLM_0001663201-mRNA-1"/>
    <property type="gene ID" value="HPLM_0001663201"/>
</dbReference>
<gene>
    <name evidence="2" type="ORF">HPLM_LOCUS16624</name>
</gene>
<protein>
    <submittedName>
        <fullName evidence="4">Ski2_N domain-containing protein</fullName>
    </submittedName>
</protein>
<dbReference type="Proteomes" id="UP000268014">
    <property type="component" value="Unassembled WGS sequence"/>
</dbReference>